<evidence type="ECO:0000313" key="2">
    <source>
        <dbReference type="Proteomes" id="UP000241421"/>
    </source>
</evidence>
<dbReference type="EMBL" id="PXWF02000337">
    <property type="protein sequence ID" value="PWF39529.1"/>
    <property type="molecule type" value="Genomic_DNA"/>
</dbReference>
<comment type="caution">
    <text evidence="1">The sequence shown here is derived from an EMBL/GenBank/DDBJ whole genome shotgun (WGS) entry which is preliminary data.</text>
</comment>
<keyword evidence="2" id="KW-1185">Reference proteome</keyword>
<protein>
    <submittedName>
        <fullName evidence="1">Uncharacterized protein</fullName>
    </submittedName>
</protein>
<gene>
    <name evidence="1" type="ORF">C7C56_026575</name>
</gene>
<proteinExistence type="predicted"/>
<sequence length="80" mass="8716">MLITLDPVGMGGMIQTAPDIYPKMPAPLLNFVLTFVQFRKLVIISTPLQTSANVGLLAAAHVSTTKSISITRRKIVFYPT</sequence>
<name>A0A2U2H9Y7_9BURK</name>
<dbReference type="AlphaFoldDB" id="A0A2U2H9Y7"/>
<organism evidence="1 2">
    <name type="scientific">Massilia glaciei</name>
    <dbReference type="NCBI Taxonomy" id="1524097"/>
    <lineage>
        <taxon>Bacteria</taxon>
        <taxon>Pseudomonadati</taxon>
        <taxon>Pseudomonadota</taxon>
        <taxon>Betaproteobacteria</taxon>
        <taxon>Burkholderiales</taxon>
        <taxon>Oxalobacteraceae</taxon>
        <taxon>Telluria group</taxon>
        <taxon>Massilia</taxon>
    </lineage>
</organism>
<accession>A0A2U2H9Y7</accession>
<reference evidence="1 2" key="1">
    <citation type="submission" date="2018-04" db="EMBL/GenBank/DDBJ databases">
        <title>Massilia violaceinigra sp. nov., a novel purple-pigmented bacterium isolated from Tianshan glacier, Xinjiang, China.</title>
        <authorList>
            <person name="Wang H."/>
        </authorList>
    </citation>
    <scope>NUCLEOTIDE SEQUENCE [LARGE SCALE GENOMIC DNA]</scope>
    <source>
        <strain evidence="1 2">B448-2</strain>
    </source>
</reference>
<dbReference type="Proteomes" id="UP000241421">
    <property type="component" value="Unassembled WGS sequence"/>
</dbReference>
<evidence type="ECO:0000313" key="1">
    <source>
        <dbReference type="EMBL" id="PWF39529.1"/>
    </source>
</evidence>